<feature type="region of interest" description="Disordered" evidence="1">
    <location>
        <begin position="115"/>
        <end position="153"/>
    </location>
</feature>
<feature type="region of interest" description="Disordered" evidence="1">
    <location>
        <begin position="185"/>
        <end position="221"/>
    </location>
</feature>
<dbReference type="AlphaFoldDB" id="A0A9W9PJW4"/>
<evidence type="ECO:0000256" key="1">
    <source>
        <dbReference type="SAM" id="MobiDB-lite"/>
    </source>
</evidence>
<keyword evidence="2" id="KW-0472">Membrane</keyword>
<evidence type="ECO:0000313" key="3">
    <source>
        <dbReference type="EMBL" id="KAJ5247457.1"/>
    </source>
</evidence>
<feature type="compositionally biased region" description="Basic and acidic residues" evidence="1">
    <location>
        <begin position="132"/>
        <end position="145"/>
    </location>
</feature>
<dbReference type="Proteomes" id="UP001150941">
    <property type="component" value="Unassembled WGS sequence"/>
</dbReference>
<protein>
    <submittedName>
        <fullName evidence="3">Uncharacterized protein</fullName>
    </submittedName>
</protein>
<keyword evidence="2" id="KW-0812">Transmembrane</keyword>
<accession>A0A9W9PJW4</accession>
<dbReference type="EMBL" id="JAPQKS010000002">
    <property type="protein sequence ID" value="KAJ5247457.1"/>
    <property type="molecule type" value="Genomic_DNA"/>
</dbReference>
<keyword evidence="4" id="KW-1185">Reference proteome</keyword>
<name>A0A9W9PJW4_9EURO</name>
<evidence type="ECO:0000313" key="4">
    <source>
        <dbReference type="Proteomes" id="UP001150941"/>
    </source>
</evidence>
<dbReference type="RefSeq" id="XP_058334878.1">
    <property type="nucleotide sequence ID" value="XM_058471737.1"/>
</dbReference>
<keyword evidence="2" id="KW-1133">Transmembrane helix</keyword>
<sequence>MHFVEKPAEAHINQGQIIEPQIIEPEVIKPEVIKPEVIKPEVIKPVYCPEQYEIVIQTWAPLFVDTDKLTEAEKRARGEKKAAIIASTGVLVLVLILVLVAVLCDRERWHSTNSLPEVVADPSGDSSMHLPPDYEGHKRQPRDMEGLENIDSLPPLAQCETDDGCEPEDYCFEGFCFERIEEQAGQEPEEVGSGDNGGKKKKRPKKPKAPKKPKTPVPAFPPPQGCELSSQPCHQNSDCCSLKCIKHGSKPALCEPWQPWSLCKKNEECWSHHCERRYDWIWRWKVCYPA</sequence>
<comment type="caution">
    <text evidence="3">The sequence shown here is derived from an EMBL/GenBank/DDBJ whole genome shotgun (WGS) entry which is preliminary data.</text>
</comment>
<reference evidence="3" key="1">
    <citation type="submission" date="2022-11" db="EMBL/GenBank/DDBJ databases">
        <authorList>
            <person name="Petersen C."/>
        </authorList>
    </citation>
    <scope>NUCLEOTIDE SEQUENCE</scope>
    <source>
        <strain evidence="3">IBT 19713</strain>
    </source>
</reference>
<proteinExistence type="predicted"/>
<gene>
    <name evidence="3" type="ORF">N7468_002440</name>
</gene>
<feature type="compositionally biased region" description="Basic residues" evidence="1">
    <location>
        <begin position="199"/>
        <end position="214"/>
    </location>
</feature>
<reference evidence="3" key="2">
    <citation type="journal article" date="2023" name="IMA Fungus">
        <title>Comparative genomic study of the Penicillium genus elucidates a diverse pangenome and 15 lateral gene transfer events.</title>
        <authorList>
            <person name="Petersen C."/>
            <person name="Sorensen T."/>
            <person name="Nielsen M.R."/>
            <person name="Sondergaard T.E."/>
            <person name="Sorensen J.L."/>
            <person name="Fitzpatrick D.A."/>
            <person name="Frisvad J.C."/>
            <person name="Nielsen K.L."/>
        </authorList>
    </citation>
    <scope>NUCLEOTIDE SEQUENCE</scope>
    <source>
        <strain evidence="3">IBT 19713</strain>
    </source>
</reference>
<feature type="transmembrane region" description="Helical" evidence="2">
    <location>
        <begin position="82"/>
        <end position="103"/>
    </location>
</feature>
<dbReference type="GeneID" id="83199040"/>
<organism evidence="3 4">
    <name type="scientific">Penicillium chermesinum</name>
    <dbReference type="NCBI Taxonomy" id="63820"/>
    <lineage>
        <taxon>Eukaryota</taxon>
        <taxon>Fungi</taxon>
        <taxon>Dikarya</taxon>
        <taxon>Ascomycota</taxon>
        <taxon>Pezizomycotina</taxon>
        <taxon>Eurotiomycetes</taxon>
        <taxon>Eurotiomycetidae</taxon>
        <taxon>Eurotiales</taxon>
        <taxon>Aspergillaceae</taxon>
        <taxon>Penicillium</taxon>
    </lineage>
</organism>
<evidence type="ECO:0000256" key="2">
    <source>
        <dbReference type="SAM" id="Phobius"/>
    </source>
</evidence>